<dbReference type="InterPro" id="IPR003251">
    <property type="entry name" value="Rr_diiron-bd_dom"/>
</dbReference>
<feature type="domain" description="Rubrerythrin diiron-binding" evidence="1">
    <location>
        <begin position="10"/>
        <end position="155"/>
    </location>
</feature>
<sequence length="160" mass="18342">MTSNTFNGLEILKIAILMEEEGREFYTNGAKYTTGKIKDFLLAAAGQEFIHKEQFSKLYDDLSSKKDESYEYLFDSEVTAYLKALIEDKVFDKKGQPEDAFKDLKSAIAYAIKSEKLTVEVYTKMYAGIANGEVKDVLHKLIAEEKAHVDYFEKLFNEMN</sequence>
<reference evidence="2" key="1">
    <citation type="submission" date="2020-12" db="EMBL/GenBank/DDBJ databases">
        <title>Clostridium thailandense sp. nov., a novel acetogenic bacterium isolated from peat land soil in Thailand.</title>
        <authorList>
            <person name="Chaikitkaew S."/>
            <person name="Birkeland N.K."/>
        </authorList>
    </citation>
    <scope>NUCLEOTIDE SEQUENCE</scope>
    <source>
        <strain evidence="2">PL3</strain>
    </source>
</reference>
<evidence type="ECO:0000259" key="1">
    <source>
        <dbReference type="Pfam" id="PF02915"/>
    </source>
</evidence>
<dbReference type="EMBL" id="JAEEGC010000149">
    <property type="protein sequence ID" value="MBV7276032.1"/>
    <property type="molecule type" value="Genomic_DNA"/>
</dbReference>
<dbReference type="GO" id="GO:0046872">
    <property type="term" value="F:metal ion binding"/>
    <property type="evidence" value="ECO:0007669"/>
    <property type="project" value="InterPro"/>
</dbReference>
<protein>
    <submittedName>
        <fullName evidence="2">Ferritin family protein</fullName>
    </submittedName>
</protein>
<dbReference type="RefSeq" id="WP_218323078.1">
    <property type="nucleotide sequence ID" value="NZ_JAEEGC010000149.1"/>
</dbReference>
<accession>A0A949TT48</accession>
<dbReference type="AlphaFoldDB" id="A0A949TT48"/>
<proteinExistence type="predicted"/>
<evidence type="ECO:0000313" key="3">
    <source>
        <dbReference type="Proteomes" id="UP000694308"/>
    </source>
</evidence>
<organism evidence="2 3">
    <name type="scientific">Clostridium thailandense</name>
    <dbReference type="NCBI Taxonomy" id="2794346"/>
    <lineage>
        <taxon>Bacteria</taxon>
        <taxon>Bacillati</taxon>
        <taxon>Bacillota</taxon>
        <taxon>Clostridia</taxon>
        <taxon>Eubacteriales</taxon>
        <taxon>Clostridiaceae</taxon>
        <taxon>Clostridium</taxon>
    </lineage>
</organism>
<dbReference type="Proteomes" id="UP000694308">
    <property type="component" value="Unassembled WGS sequence"/>
</dbReference>
<keyword evidence="3" id="KW-1185">Reference proteome</keyword>
<dbReference type="Pfam" id="PF02915">
    <property type="entry name" value="Rubrerythrin"/>
    <property type="match status" value="1"/>
</dbReference>
<evidence type="ECO:0000313" key="2">
    <source>
        <dbReference type="EMBL" id="MBV7276032.1"/>
    </source>
</evidence>
<gene>
    <name evidence="2" type="ORF">I6U48_24370</name>
</gene>
<comment type="caution">
    <text evidence="2">The sequence shown here is derived from an EMBL/GenBank/DDBJ whole genome shotgun (WGS) entry which is preliminary data.</text>
</comment>
<name>A0A949TT48_9CLOT</name>
<dbReference type="GO" id="GO:0016491">
    <property type="term" value="F:oxidoreductase activity"/>
    <property type="evidence" value="ECO:0007669"/>
    <property type="project" value="InterPro"/>
</dbReference>
<dbReference type="CDD" id="cd01045">
    <property type="entry name" value="Ferritin_like_AB"/>
    <property type="match status" value="1"/>
</dbReference>